<evidence type="ECO:0000256" key="1">
    <source>
        <dbReference type="SAM" id="MobiDB-lite"/>
    </source>
</evidence>
<organism evidence="2 3">
    <name type="scientific">Synaphobranchus kaupii</name>
    <name type="common">Kaup's arrowtooth eel</name>
    <dbReference type="NCBI Taxonomy" id="118154"/>
    <lineage>
        <taxon>Eukaryota</taxon>
        <taxon>Metazoa</taxon>
        <taxon>Chordata</taxon>
        <taxon>Craniata</taxon>
        <taxon>Vertebrata</taxon>
        <taxon>Euteleostomi</taxon>
        <taxon>Actinopterygii</taxon>
        <taxon>Neopterygii</taxon>
        <taxon>Teleostei</taxon>
        <taxon>Anguilliformes</taxon>
        <taxon>Synaphobranchidae</taxon>
        <taxon>Synaphobranchus</taxon>
    </lineage>
</organism>
<evidence type="ECO:0000313" key="2">
    <source>
        <dbReference type="EMBL" id="KAJ8336068.1"/>
    </source>
</evidence>
<protein>
    <submittedName>
        <fullName evidence="2">Uncharacterized protein</fullName>
    </submittedName>
</protein>
<reference evidence="2" key="1">
    <citation type="journal article" date="2023" name="Science">
        <title>Genome structures resolve the early diversification of teleost fishes.</title>
        <authorList>
            <person name="Parey E."/>
            <person name="Louis A."/>
            <person name="Montfort J."/>
            <person name="Bouchez O."/>
            <person name="Roques C."/>
            <person name="Iampietro C."/>
            <person name="Lluch J."/>
            <person name="Castinel A."/>
            <person name="Donnadieu C."/>
            <person name="Desvignes T."/>
            <person name="Floi Bucao C."/>
            <person name="Jouanno E."/>
            <person name="Wen M."/>
            <person name="Mejri S."/>
            <person name="Dirks R."/>
            <person name="Jansen H."/>
            <person name="Henkel C."/>
            <person name="Chen W.J."/>
            <person name="Zahm M."/>
            <person name="Cabau C."/>
            <person name="Klopp C."/>
            <person name="Thompson A.W."/>
            <person name="Robinson-Rechavi M."/>
            <person name="Braasch I."/>
            <person name="Lecointre G."/>
            <person name="Bobe J."/>
            <person name="Postlethwait J.H."/>
            <person name="Berthelot C."/>
            <person name="Roest Crollius H."/>
            <person name="Guiguen Y."/>
        </authorList>
    </citation>
    <scope>NUCLEOTIDE SEQUENCE</scope>
    <source>
        <strain evidence="2">WJC10195</strain>
    </source>
</reference>
<keyword evidence="3" id="KW-1185">Reference proteome</keyword>
<proteinExistence type="predicted"/>
<gene>
    <name evidence="2" type="ORF">SKAU_G00394110</name>
</gene>
<name>A0A9Q1EC34_SYNKA</name>
<dbReference type="EMBL" id="JAINUF010000020">
    <property type="protein sequence ID" value="KAJ8336068.1"/>
    <property type="molecule type" value="Genomic_DNA"/>
</dbReference>
<feature type="region of interest" description="Disordered" evidence="1">
    <location>
        <begin position="35"/>
        <end position="68"/>
    </location>
</feature>
<evidence type="ECO:0000313" key="3">
    <source>
        <dbReference type="Proteomes" id="UP001152622"/>
    </source>
</evidence>
<comment type="caution">
    <text evidence="2">The sequence shown here is derived from an EMBL/GenBank/DDBJ whole genome shotgun (WGS) entry which is preliminary data.</text>
</comment>
<sequence>MAALHSGTRAVDSWEVRLTKATPGSTVVRELTSLGAPCRHGDDGPAARRPASLGKVTGPLRESPTPRVRCSGVETEQIHVDKPPGLQCGVLTTSV</sequence>
<dbReference type="AlphaFoldDB" id="A0A9Q1EC34"/>
<dbReference type="Proteomes" id="UP001152622">
    <property type="component" value="Chromosome 20"/>
</dbReference>
<accession>A0A9Q1EC34</accession>